<proteinExistence type="predicted"/>
<dbReference type="EMBL" id="NBNE01004495">
    <property type="protein sequence ID" value="OWZ05308.1"/>
    <property type="molecule type" value="Genomic_DNA"/>
</dbReference>
<organism evidence="1 2">
    <name type="scientific">Phytophthora megakarya</name>
    <dbReference type="NCBI Taxonomy" id="4795"/>
    <lineage>
        <taxon>Eukaryota</taxon>
        <taxon>Sar</taxon>
        <taxon>Stramenopiles</taxon>
        <taxon>Oomycota</taxon>
        <taxon>Peronosporomycetes</taxon>
        <taxon>Peronosporales</taxon>
        <taxon>Peronosporaceae</taxon>
        <taxon>Phytophthora</taxon>
    </lineage>
</organism>
<reference evidence="2" key="1">
    <citation type="submission" date="2017-03" db="EMBL/GenBank/DDBJ databases">
        <title>Phytopthora megakarya and P. palmivora, two closely related causual agents of cacao black pod achieved similar genome size and gene model numbers by different mechanisms.</title>
        <authorList>
            <person name="Ali S."/>
            <person name="Shao J."/>
            <person name="Larry D.J."/>
            <person name="Kronmiller B."/>
            <person name="Shen D."/>
            <person name="Strem M.D."/>
            <person name="Melnick R.L."/>
            <person name="Guiltinan M.J."/>
            <person name="Tyler B.M."/>
            <person name="Meinhardt L.W."/>
            <person name="Bailey B.A."/>
        </authorList>
    </citation>
    <scope>NUCLEOTIDE SEQUENCE [LARGE SCALE GENOMIC DNA]</scope>
    <source>
        <strain evidence="2">zdho120</strain>
    </source>
</reference>
<dbReference type="AlphaFoldDB" id="A0A225VKA3"/>
<sequence>MIVFITSATLSRIAFNMASAPNKQYKALQFLLLFMHFFAAGGNTFPFDHPHIRMLLKGIRRFDPPRRRKSPVSIRLLETWFHSLDLKYPDAQALGGIVLGVLLPPSAIRDRGDLKIKF</sequence>
<accession>A0A225VKA3</accession>
<gene>
    <name evidence="1" type="ORF">PHMEG_00022622</name>
</gene>
<evidence type="ECO:0000313" key="1">
    <source>
        <dbReference type="EMBL" id="OWZ05308.1"/>
    </source>
</evidence>
<name>A0A225VKA3_9STRA</name>
<comment type="caution">
    <text evidence="1">The sequence shown here is derived from an EMBL/GenBank/DDBJ whole genome shotgun (WGS) entry which is preliminary data.</text>
</comment>
<dbReference type="Proteomes" id="UP000198211">
    <property type="component" value="Unassembled WGS sequence"/>
</dbReference>
<keyword evidence="2" id="KW-1185">Reference proteome</keyword>
<protein>
    <submittedName>
        <fullName evidence="1">Uncharacterized protein</fullName>
    </submittedName>
</protein>
<evidence type="ECO:0000313" key="2">
    <source>
        <dbReference type="Proteomes" id="UP000198211"/>
    </source>
</evidence>